<dbReference type="AlphaFoldDB" id="A0A518CHY0"/>
<reference evidence="1 2" key="1">
    <citation type="submission" date="2019-02" db="EMBL/GenBank/DDBJ databases">
        <title>Deep-cultivation of Planctomycetes and their phenomic and genomic characterization uncovers novel biology.</title>
        <authorList>
            <person name="Wiegand S."/>
            <person name="Jogler M."/>
            <person name="Boedeker C."/>
            <person name="Pinto D."/>
            <person name="Vollmers J."/>
            <person name="Rivas-Marin E."/>
            <person name="Kohn T."/>
            <person name="Peeters S.H."/>
            <person name="Heuer A."/>
            <person name="Rast P."/>
            <person name="Oberbeckmann S."/>
            <person name="Bunk B."/>
            <person name="Jeske O."/>
            <person name="Meyerdierks A."/>
            <person name="Storesund J.E."/>
            <person name="Kallscheuer N."/>
            <person name="Luecker S."/>
            <person name="Lage O.M."/>
            <person name="Pohl T."/>
            <person name="Merkel B.J."/>
            <person name="Hornburger P."/>
            <person name="Mueller R.-W."/>
            <person name="Bruemmer F."/>
            <person name="Labrenz M."/>
            <person name="Spormann A.M."/>
            <person name="Op den Camp H."/>
            <person name="Overmann J."/>
            <person name="Amann R."/>
            <person name="Jetten M.S.M."/>
            <person name="Mascher T."/>
            <person name="Medema M.H."/>
            <person name="Devos D.P."/>
            <person name="Kaster A.-K."/>
            <person name="Ovreas L."/>
            <person name="Rohde M."/>
            <person name="Galperin M.Y."/>
            <person name="Jogler C."/>
        </authorList>
    </citation>
    <scope>NUCLEOTIDE SEQUENCE [LARGE SCALE GENOMIC DNA]</scope>
    <source>
        <strain evidence="1 2">Pla110</strain>
    </source>
</reference>
<accession>A0A518CHY0</accession>
<name>A0A518CHY0_9PLAN</name>
<dbReference type="RefSeq" id="WP_231742879.1">
    <property type="nucleotide sequence ID" value="NZ_CP036281.1"/>
</dbReference>
<organism evidence="1 2">
    <name type="scientific">Polystyrenella longa</name>
    <dbReference type="NCBI Taxonomy" id="2528007"/>
    <lineage>
        <taxon>Bacteria</taxon>
        <taxon>Pseudomonadati</taxon>
        <taxon>Planctomycetota</taxon>
        <taxon>Planctomycetia</taxon>
        <taxon>Planctomycetales</taxon>
        <taxon>Planctomycetaceae</taxon>
        <taxon>Polystyrenella</taxon>
    </lineage>
</organism>
<dbReference type="KEGG" id="plon:Pla110_05390"/>
<sequence length="76" mass="9171">MPLFSTEHIRGQGWQINNGPYDVGNFKRAPLLEHNVNETVYRRIFIEHIGNWFLIRRKLIRSRWPLSEARSYFCSH</sequence>
<keyword evidence="2" id="KW-1185">Reference proteome</keyword>
<evidence type="ECO:0000313" key="1">
    <source>
        <dbReference type="EMBL" id="QDU78835.1"/>
    </source>
</evidence>
<gene>
    <name evidence="1" type="ORF">Pla110_05390</name>
</gene>
<proteinExistence type="predicted"/>
<evidence type="ECO:0000313" key="2">
    <source>
        <dbReference type="Proteomes" id="UP000317178"/>
    </source>
</evidence>
<protein>
    <submittedName>
        <fullName evidence="1">Uncharacterized protein</fullName>
    </submittedName>
</protein>
<dbReference type="Proteomes" id="UP000317178">
    <property type="component" value="Chromosome"/>
</dbReference>
<dbReference type="EMBL" id="CP036281">
    <property type="protein sequence ID" value="QDU78835.1"/>
    <property type="molecule type" value="Genomic_DNA"/>
</dbReference>